<reference evidence="3" key="1">
    <citation type="journal article" date="2021" name="PeerJ">
        <title>Extensive microbial diversity within the chicken gut microbiome revealed by metagenomics and culture.</title>
        <authorList>
            <person name="Gilroy R."/>
            <person name="Ravi A."/>
            <person name="Getino M."/>
            <person name="Pursley I."/>
            <person name="Horton D.L."/>
            <person name="Alikhan N.F."/>
            <person name="Baker D."/>
            <person name="Gharbi K."/>
            <person name="Hall N."/>
            <person name="Watson M."/>
            <person name="Adriaenssens E.M."/>
            <person name="Foster-Nyarko E."/>
            <person name="Jarju S."/>
            <person name="Secka A."/>
            <person name="Antonio M."/>
            <person name="Oren A."/>
            <person name="Chaudhuri R.R."/>
            <person name="La Ragione R."/>
            <person name="Hildebrand F."/>
            <person name="Pallen M.J."/>
        </authorList>
    </citation>
    <scope>NUCLEOTIDE SEQUENCE</scope>
    <source>
        <strain evidence="3">ChiGjej1B1-14440</strain>
    </source>
</reference>
<organism evidence="3 4">
    <name type="scientific">Candidatus Erysipelatoclostridium merdavium</name>
    <dbReference type="NCBI Taxonomy" id="2838566"/>
    <lineage>
        <taxon>Bacteria</taxon>
        <taxon>Bacillati</taxon>
        <taxon>Bacillota</taxon>
        <taxon>Erysipelotrichia</taxon>
        <taxon>Erysipelotrichales</taxon>
        <taxon>Erysipelotrichales incertae sedis</taxon>
    </lineage>
</organism>
<dbReference type="GO" id="GO:0003677">
    <property type="term" value="F:DNA binding"/>
    <property type="evidence" value="ECO:0007669"/>
    <property type="project" value="InterPro"/>
</dbReference>
<dbReference type="AlphaFoldDB" id="A0A9D1XMJ6"/>
<sequence>VVDAISSRNRCLVELLYATGMRVSELLNLRMSNLNIKMGFVKVIGKGDKERLVPISKYVGKLLTQYINEYRDELNLKNDSLLFFNQHGSPLSRQEFYHILKTIINTTTVNKNISPHTFRHTFATHLLENGADLRSIQELLGHSDISTTTIYTHISNQKIRQEYQQFHPRMKKIIDNDK</sequence>
<evidence type="ECO:0000256" key="1">
    <source>
        <dbReference type="ARBA" id="ARBA00023172"/>
    </source>
</evidence>
<dbReference type="InterPro" id="IPR002104">
    <property type="entry name" value="Integrase_catalytic"/>
</dbReference>
<dbReference type="PANTHER" id="PTHR30349">
    <property type="entry name" value="PHAGE INTEGRASE-RELATED"/>
    <property type="match status" value="1"/>
</dbReference>
<dbReference type="Pfam" id="PF00589">
    <property type="entry name" value="Phage_integrase"/>
    <property type="match status" value="1"/>
</dbReference>
<comment type="caution">
    <text evidence="3">The sequence shown here is derived from an EMBL/GenBank/DDBJ whole genome shotgun (WGS) entry which is preliminary data.</text>
</comment>
<proteinExistence type="predicted"/>
<dbReference type="InterPro" id="IPR050090">
    <property type="entry name" value="Tyrosine_recombinase_XerCD"/>
</dbReference>
<gene>
    <name evidence="3" type="ORF">H9980_01890</name>
</gene>
<dbReference type="EMBL" id="DXET01000046">
    <property type="protein sequence ID" value="HIX80705.1"/>
    <property type="molecule type" value="Genomic_DNA"/>
</dbReference>
<dbReference type="InterPro" id="IPR011010">
    <property type="entry name" value="DNA_brk_join_enz"/>
</dbReference>
<dbReference type="PROSITE" id="PS51898">
    <property type="entry name" value="TYR_RECOMBINASE"/>
    <property type="match status" value="1"/>
</dbReference>
<dbReference type="CDD" id="cd00798">
    <property type="entry name" value="INT_XerDC_C"/>
    <property type="match status" value="1"/>
</dbReference>
<dbReference type="InterPro" id="IPR013762">
    <property type="entry name" value="Integrase-like_cat_sf"/>
</dbReference>
<accession>A0A9D1XMJ6</accession>
<dbReference type="Gene3D" id="1.10.443.10">
    <property type="entry name" value="Intergrase catalytic core"/>
    <property type="match status" value="1"/>
</dbReference>
<dbReference type="PANTHER" id="PTHR30349:SF81">
    <property type="entry name" value="TYROSINE RECOMBINASE XERC"/>
    <property type="match status" value="1"/>
</dbReference>
<feature type="non-terminal residue" evidence="3">
    <location>
        <position position="1"/>
    </location>
</feature>
<feature type="domain" description="Tyr recombinase" evidence="2">
    <location>
        <begin position="1"/>
        <end position="164"/>
    </location>
</feature>
<evidence type="ECO:0000259" key="2">
    <source>
        <dbReference type="PROSITE" id="PS51898"/>
    </source>
</evidence>
<evidence type="ECO:0000313" key="3">
    <source>
        <dbReference type="EMBL" id="HIX80705.1"/>
    </source>
</evidence>
<dbReference type="GO" id="GO:0015074">
    <property type="term" value="P:DNA integration"/>
    <property type="evidence" value="ECO:0007669"/>
    <property type="project" value="InterPro"/>
</dbReference>
<keyword evidence="1" id="KW-0233">DNA recombination</keyword>
<reference evidence="3" key="2">
    <citation type="submission" date="2021-04" db="EMBL/GenBank/DDBJ databases">
        <authorList>
            <person name="Gilroy R."/>
        </authorList>
    </citation>
    <scope>NUCLEOTIDE SEQUENCE</scope>
    <source>
        <strain evidence="3">ChiGjej1B1-14440</strain>
    </source>
</reference>
<name>A0A9D1XMJ6_9FIRM</name>
<evidence type="ECO:0000313" key="4">
    <source>
        <dbReference type="Proteomes" id="UP000886724"/>
    </source>
</evidence>
<protein>
    <submittedName>
        <fullName evidence="3">Tyrosine-type recombinase/integrase</fullName>
    </submittedName>
</protein>
<dbReference type="GO" id="GO:0006310">
    <property type="term" value="P:DNA recombination"/>
    <property type="evidence" value="ECO:0007669"/>
    <property type="project" value="UniProtKB-KW"/>
</dbReference>
<dbReference type="SUPFAM" id="SSF56349">
    <property type="entry name" value="DNA breaking-rejoining enzymes"/>
    <property type="match status" value="1"/>
</dbReference>
<dbReference type="Proteomes" id="UP000886724">
    <property type="component" value="Unassembled WGS sequence"/>
</dbReference>